<reference evidence="3 4" key="1">
    <citation type="submission" date="2023-07" db="EMBL/GenBank/DDBJ databases">
        <title>Genomic Encyclopedia of Type Strains, Phase IV (KMG-IV): sequencing the most valuable type-strain genomes for metagenomic binning, comparative biology and taxonomic classification.</title>
        <authorList>
            <person name="Goeker M."/>
        </authorList>
    </citation>
    <scope>NUCLEOTIDE SEQUENCE [LARGE SCALE GENOMIC DNA]</scope>
    <source>
        <strain evidence="3 4">DSM 19013</strain>
    </source>
</reference>
<keyword evidence="1" id="KW-1133">Transmembrane helix</keyword>
<organism evidence="3 4">
    <name type="scientific">Methylobacterium aerolatum</name>
    <dbReference type="NCBI Taxonomy" id="418708"/>
    <lineage>
        <taxon>Bacteria</taxon>
        <taxon>Pseudomonadati</taxon>
        <taxon>Pseudomonadota</taxon>
        <taxon>Alphaproteobacteria</taxon>
        <taxon>Hyphomicrobiales</taxon>
        <taxon>Methylobacteriaceae</taxon>
        <taxon>Methylobacterium</taxon>
    </lineage>
</organism>
<dbReference type="Proteomes" id="UP001231124">
    <property type="component" value="Unassembled WGS sequence"/>
</dbReference>
<proteinExistence type="predicted"/>
<dbReference type="PANTHER" id="PTHR37461">
    <property type="entry name" value="ANTI-SIGMA-K FACTOR RSKA"/>
    <property type="match status" value="1"/>
</dbReference>
<dbReference type="EMBL" id="JAUSVP010000010">
    <property type="protein sequence ID" value="MDQ0448702.1"/>
    <property type="molecule type" value="Genomic_DNA"/>
</dbReference>
<evidence type="ECO:0000313" key="3">
    <source>
        <dbReference type="EMBL" id="MDQ0448702.1"/>
    </source>
</evidence>
<dbReference type="InterPro" id="IPR018764">
    <property type="entry name" value="RskA_C"/>
</dbReference>
<feature type="transmembrane region" description="Helical" evidence="1">
    <location>
        <begin position="103"/>
        <end position="121"/>
    </location>
</feature>
<dbReference type="Pfam" id="PF10099">
    <property type="entry name" value="RskA_C"/>
    <property type="match status" value="1"/>
</dbReference>
<dbReference type="PANTHER" id="PTHR37461:SF1">
    <property type="entry name" value="ANTI-SIGMA-K FACTOR RSKA"/>
    <property type="match status" value="1"/>
</dbReference>
<dbReference type="InterPro" id="IPR051474">
    <property type="entry name" value="Anti-sigma-K/W_factor"/>
</dbReference>
<gene>
    <name evidence="3" type="ORF">QO012_003214</name>
</gene>
<evidence type="ECO:0000259" key="2">
    <source>
        <dbReference type="Pfam" id="PF10099"/>
    </source>
</evidence>
<comment type="caution">
    <text evidence="3">The sequence shown here is derived from an EMBL/GenBank/DDBJ whole genome shotgun (WGS) entry which is preliminary data.</text>
</comment>
<name>A0ABU0I269_9HYPH</name>
<evidence type="ECO:0000256" key="1">
    <source>
        <dbReference type="SAM" id="Phobius"/>
    </source>
</evidence>
<feature type="domain" description="Anti-sigma K factor RskA C-terminal" evidence="2">
    <location>
        <begin position="112"/>
        <end position="225"/>
    </location>
</feature>
<accession>A0ABU0I269</accession>
<keyword evidence="4" id="KW-1185">Reference proteome</keyword>
<sequence length="234" mass="23865">MSDSGRPGVEPTFEDDMRAAEYALGTLDAQERAALEDEASRDPGTADRIRAWERRLAPLMGIVPPAAPPSRVRGALLRALPAAAGSGPGELYRLRRQVRRWRVAAAGSGLLAAGLALFVAIGPARSPAGGRYLAVVQGGGALPALIVRVDTQTGLAQVRPVGADAPAGRSLELWYVGAGGAKPLGLVGADSSQVKLPRDTAADGVIAVSVEPPGGSPSGQPTGPVVYSGKLIAE</sequence>
<keyword evidence="1" id="KW-0472">Membrane</keyword>
<protein>
    <submittedName>
        <fullName evidence="3">Anti-sigma-K factor RskA</fullName>
    </submittedName>
</protein>
<evidence type="ECO:0000313" key="4">
    <source>
        <dbReference type="Proteomes" id="UP001231124"/>
    </source>
</evidence>
<keyword evidence="1" id="KW-0812">Transmembrane</keyword>
<dbReference type="RefSeq" id="WP_238203192.1">
    <property type="nucleotide sequence ID" value="NZ_BPQE01000012.1"/>
</dbReference>